<name>A0NX14_ROSAI</name>
<organism evidence="1 2">
    <name type="scientific">Roseibium aggregatum (strain ATCC 25650 / DSM 13394 / JCM 20685 / NBRC 16684 / NCIMB 2208 / IAM 12614 / B1)</name>
    <name type="common">Stappia aggregata</name>
    <dbReference type="NCBI Taxonomy" id="384765"/>
    <lineage>
        <taxon>Bacteria</taxon>
        <taxon>Pseudomonadati</taxon>
        <taxon>Pseudomonadota</taxon>
        <taxon>Alphaproteobacteria</taxon>
        <taxon>Hyphomicrobiales</taxon>
        <taxon>Stappiaceae</taxon>
        <taxon>Roseibium</taxon>
    </lineage>
</organism>
<protein>
    <submittedName>
        <fullName evidence="1">Uncharacterized protein</fullName>
    </submittedName>
</protein>
<gene>
    <name evidence="1" type="ORF">SIAM614_26913</name>
</gene>
<proteinExistence type="predicted"/>
<evidence type="ECO:0000313" key="2">
    <source>
        <dbReference type="Proteomes" id="UP000004848"/>
    </source>
</evidence>
<reference evidence="1 2" key="1">
    <citation type="submission" date="2006-05" db="EMBL/GenBank/DDBJ databases">
        <authorList>
            <person name="King G."/>
            <person name="Ferriera S."/>
            <person name="Johnson J."/>
            <person name="Kravitz S."/>
            <person name="Beeson K."/>
            <person name="Sutton G."/>
            <person name="Rogers Y.-H."/>
            <person name="Friedman R."/>
            <person name="Frazier M."/>
            <person name="Venter J.C."/>
        </authorList>
    </citation>
    <scope>NUCLEOTIDE SEQUENCE [LARGE SCALE GENOMIC DNA]</scope>
    <source>
        <strain evidence="2">ATCC 25650 / DSM 13394 / JCM 20685 / NBRC 16684 / NCIMB 2208 / IAM 12614 / B1</strain>
    </source>
</reference>
<dbReference type="Proteomes" id="UP000004848">
    <property type="component" value="Unassembled WGS sequence"/>
</dbReference>
<dbReference type="AlphaFoldDB" id="A0NX14"/>
<comment type="caution">
    <text evidence="1">The sequence shown here is derived from an EMBL/GenBank/DDBJ whole genome shotgun (WGS) entry which is preliminary data.</text>
</comment>
<evidence type="ECO:0000313" key="1">
    <source>
        <dbReference type="EMBL" id="EAV42663.1"/>
    </source>
</evidence>
<sequence>MAFLSVQQMGSAAILGKITLYTADETAKPNHEEP</sequence>
<dbReference type="EMBL" id="AAUW01000013">
    <property type="protein sequence ID" value="EAV42663.1"/>
    <property type="molecule type" value="Genomic_DNA"/>
</dbReference>
<accession>A0NX14</accession>